<feature type="compositionally biased region" description="Polar residues" evidence="1">
    <location>
        <begin position="11"/>
        <end position="29"/>
    </location>
</feature>
<feature type="compositionally biased region" description="Low complexity" evidence="1">
    <location>
        <begin position="438"/>
        <end position="454"/>
    </location>
</feature>
<proteinExistence type="predicted"/>
<gene>
    <name evidence="2" type="ORF">HRR80_003145</name>
</gene>
<sequence length="578" mass="65475">MMRTAEEKPSNGGTSSHSPSGRQKSSSYLHVSEGSSHDITDRGSFNPGATGMDNKESVRTDVIEHAANTPRSPRLHRLRHLEAGHLPIDTTPVTVTMMTPQSIPLHKSTQHHATPFLSLLPVDLHHVLATDYLDFNALLSLRRTCRAMYHLLSPDLVRQVRSGIIERSLASEVEQIRAYRSIYRQQRISHHLWELLYAVFDPRLIGRPAKELMCYGCLETKPLFAFVEKMSNRGTGLGAKFARDRMCKDCMRRHRDIEGRWYKENWVQKSEMVRKVGKYRRIRRWALQGQSLVNPEQEIGICAKCGSGSFELWWGCVACFEAEEERRRTLDLQDFGAVGRKVVGALESVRAGMEAVRRHRLAASARRMSEGVGRRRGRGRRRKWLSLPNLTVSGSLADRKAALDEWRENKSCHKHGCRGSGSGSDKGIAAPPPPPPTTTETSSTCTAPAAATACPRRHHQSNRHWRAVEEFAPLTTKNRREARCTSCWVPNCPRQSYFLGLAYEPPLTKERWCTGCRTDHDQRLARKNGRKEKQRPPWYEDNLGGLWSSSWLDGYELEDLFEEPEPEPAPTGSAGDLN</sequence>
<protein>
    <submittedName>
        <fullName evidence="2">Uncharacterized protein</fullName>
    </submittedName>
</protein>
<dbReference type="Proteomes" id="UP001161757">
    <property type="component" value="Unassembled WGS sequence"/>
</dbReference>
<dbReference type="AlphaFoldDB" id="A0AAN6EXM6"/>
<feature type="region of interest" description="Disordered" evidence="1">
    <location>
        <begin position="1"/>
        <end position="54"/>
    </location>
</feature>
<evidence type="ECO:0000313" key="3">
    <source>
        <dbReference type="Proteomes" id="UP001161757"/>
    </source>
</evidence>
<reference evidence="2" key="1">
    <citation type="submission" date="2023-01" db="EMBL/GenBank/DDBJ databases">
        <title>Exophiala dermititidis isolated from Cystic Fibrosis Patient.</title>
        <authorList>
            <person name="Kurbessoian T."/>
            <person name="Crocker A."/>
            <person name="Murante D."/>
            <person name="Hogan D.A."/>
            <person name="Stajich J.E."/>
        </authorList>
    </citation>
    <scope>NUCLEOTIDE SEQUENCE</scope>
    <source>
        <strain evidence="2">Ex8</strain>
    </source>
</reference>
<comment type="caution">
    <text evidence="2">The sequence shown here is derived from an EMBL/GenBank/DDBJ whole genome shotgun (WGS) entry which is preliminary data.</text>
</comment>
<dbReference type="EMBL" id="JAJGCB010000004">
    <property type="protein sequence ID" value="KAJ8993113.1"/>
    <property type="molecule type" value="Genomic_DNA"/>
</dbReference>
<feature type="region of interest" description="Disordered" evidence="1">
    <location>
        <begin position="411"/>
        <end position="462"/>
    </location>
</feature>
<organism evidence="2 3">
    <name type="scientific">Exophiala dermatitidis</name>
    <name type="common">Black yeast-like fungus</name>
    <name type="synonym">Wangiella dermatitidis</name>
    <dbReference type="NCBI Taxonomy" id="5970"/>
    <lineage>
        <taxon>Eukaryota</taxon>
        <taxon>Fungi</taxon>
        <taxon>Dikarya</taxon>
        <taxon>Ascomycota</taxon>
        <taxon>Pezizomycotina</taxon>
        <taxon>Eurotiomycetes</taxon>
        <taxon>Chaetothyriomycetidae</taxon>
        <taxon>Chaetothyriales</taxon>
        <taxon>Herpotrichiellaceae</taxon>
        <taxon>Exophiala</taxon>
    </lineage>
</organism>
<name>A0AAN6EXM6_EXODE</name>
<evidence type="ECO:0000313" key="2">
    <source>
        <dbReference type="EMBL" id="KAJ8993113.1"/>
    </source>
</evidence>
<evidence type="ECO:0000256" key="1">
    <source>
        <dbReference type="SAM" id="MobiDB-lite"/>
    </source>
</evidence>
<accession>A0AAN6EXM6</accession>